<dbReference type="Pfam" id="PF00703">
    <property type="entry name" value="Glyco_hydro_2"/>
    <property type="match status" value="1"/>
</dbReference>
<dbReference type="InterPro" id="IPR017853">
    <property type="entry name" value="GH"/>
</dbReference>
<dbReference type="SUPFAM" id="SSF51445">
    <property type="entry name" value="(Trans)glycosidases"/>
    <property type="match status" value="1"/>
</dbReference>
<dbReference type="Gene3D" id="2.60.120.260">
    <property type="entry name" value="Galactose-binding domain-like"/>
    <property type="match status" value="1"/>
</dbReference>
<dbReference type="EMBL" id="WHLY01000002">
    <property type="protein sequence ID" value="MPR36177.1"/>
    <property type="molecule type" value="Genomic_DNA"/>
</dbReference>
<dbReference type="GO" id="GO:0004553">
    <property type="term" value="F:hydrolase activity, hydrolyzing O-glycosyl compounds"/>
    <property type="evidence" value="ECO:0007669"/>
    <property type="project" value="InterPro"/>
</dbReference>
<dbReference type="Proteomes" id="UP000479293">
    <property type="component" value="Unassembled WGS sequence"/>
</dbReference>
<evidence type="ECO:0000256" key="2">
    <source>
        <dbReference type="ARBA" id="ARBA00022801"/>
    </source>
</evidence>
<dbReference type="InterPro" id="IPR006103">
    <property type="entry name" value="Glyco_hydro_2_cat"/>
</dbReference>
<evidence type="ECO:0000313" key="7">
    <source>
        <dbReference type="EMBL" id="MPR36177.1"/>
    </source>
</evidence>
<dbReference type="SUPFAM" id="SSF49785">
    <property type="entry name" value="Galactose-binding domain-like"/>
    <property type="match status" value="1"/>
</dbReference>
<dbReference type="Gene3D" id="2.60.40.10">
    <property type="entry name" value="Immunoglobulins"/>
    <property type="match status" value="1"/>
</dbReference>
<dbReference type="InterPro" id="IPR036156">
    <property type="entry name" value="Beta-gal/glucu_dom_sf"/>
</dbReference>
<name>A0A7C9BL15_9BACT</name>
<keyword evidence="3" id="KW-0326">Glycosidase</keyword>
<comment type="caution">
    <text evidence="7">The sequence shown here is derived from an EMBL/GenBank/DDBJ whole genome shotgun (WGS) entry which is preliminary data.</text>
</comment>
<evidence type="ECO:0000256" key="4">
    <source>
        <dbReference type="SAM" id="MobiDB-lite"/>
    </source>
</evidence>
<dbReference type="SUPFAM" id="SSF49303">
    <property type="entry name" value="beta-Galactosidase/glucuronidase domain"/>
    <property type="match status" value="1"/>
</dbReference>
<dbReference type="Gene3D" id="3.20.20.80">
    <property type="entry name" value="Glycosidases"/>
    <property type="match status" value="1"/>
</dbReference>
<dbReference type="InterPro" id="IPR051913">
    <property type="entry name" value="GH2_Domain-Containing"/>
</dbReference>
<evidence type="ECO:0000313" key="8">
    <source>
        <dbReference type="Proteomes" id="UP000479293"/>
    </source>
</evidence>
<dbReference type="RefSeq" id="WP_152763857.1">
    <property type="nucleotide sequence ID" value="NZ_WHLY01000002.1"/>
</dbReference>
<gene>
    <name evidence="7" type="ORF">GBK04_23220</name>
</gene>
<keyword evidence="8" id="KW-1185">Reference proteome</keyword>
<evidence type="ECO:0000259" key="5">
    <source>
        <dbReference type="Pfam" id="PF00703"/>
    </source>
</evidence>
<dbReference type="PANTHER" id="PTHR42732:SF1">
    <property type="entry name" value="BETA-MANNOSIDASE"/>
    <property type="match status" value="1"/>
</dbReference>
<dbReference type="PANTHER" id="PTHR42732">
    <property type="entry name" value="BETA-GALACTOSIDASE"/>
    <property type="match status" value="1"/>
</dbReference>
<reference evidence="7 8" key="1">
    <citation type="submission" date="2019-10" db="EMBL/GenBank/DDBJ databases">
        <title>Draft Genome Sequence of Cytophagaceae sp. SJW1-29.</title>
        <authorList>
            <person name="Choi A."/>
        </authorList>
    </citation>
    <scope>NUCLEOTIDE SEQUENCE [LARGE SCALE GENOMIC DNA]</scope>
    <source>
        <strain evidence="7 8">SJW1-29</strain>
    </source>
</reference>
<dbReference type="InterPro" id="IPR013783">
    <property type="entry name" value="Ig-like_fold"/>
</dbReference>
<dbReference type="GO" id="GO:0005975">
    <property type="term" value="P:carbohydrate metabolic process"/>
    <property type="evidence" value="ECO:0007669"/>
    <property type="project" value="InterPro"/>
</dbReference>
<dbReference type="InterPro" id="IPR006102">
    <property type="entry name" value="Ig-like_GH2"/>
</dbReference>
<dbReference type="AlphaFoldDB" id="A0A7C9BL15"/>
<proteinExistence type="inferred from homology"/>
<dbReference type="InterPro" id="IPR008979">
    <property type="entry name" value="Galactose-bd-like_sf"/>
</dbReference>
<evidence type="ECO:0000256" key="3">
    <source>
        <dbReference type="ARBA" id="ARBA00023295"/>
    </source>
</evidence>
<comment type="similarity">
    <text evidence="1">Belongs to the glycosyl hydrolase 2 family.</text>
</comment>
<evidence type="ECO:0000256" key="1">
    <source>
        <dbReference type="ARBA" id="ARBA00007401"/>
    </source>
</evidence>
<feature type="region of interest" description="Disordered" evidence="4">
    <location>
        <begin position="1"/>
        <end position="21"/>
    </location>
</feature>
<keyword evidence="2 7" id="KW-0378">Hydrolase</keyword>
<feature type="compositionally biased region" description="Polar residues" evidence="4">
    <location>
        <begin position="1"/>
        <end position="12"/>
    </location>
</feature>
<feature type="domain" description="Glycoside hydrolase family 2 immunoglobulin-like beta-sandwich" evidence="5">
    <location>
        <begin position="270"/>
        <end position="320"/>
    </location>
</feature>
<accession>A0A7C9BL15</accession>
<dbReference type="Pfam" id="PF02836">
    <property type="entry name" value="Glyco_hydro_2_C"/>
    <property type="match status" value="1"/>
</dbReference>
<feature type="domain" description="Glycoside hydrolase family 2 catalytic" evidence="6">
    <location>
        <begin position="324"/>
        <end position="458"/>
    </location>
</feature>
<evidence type="ECO:0000259" key="6">
    <source>
        <dbReference type="Pfam" id="PF02836"/>
    </source>
</evidence>
<sequence>MESKNPNTSLSASRPERTIEAEPINELPRAVLRPNTYLLLDGEWKFDLDPDDQGLHERWYVGHAYGGTAQWPGSIEEHMARANPQATPTGWRDRVVAWYEREFTAPERSESPARSMIQLTFGACGYETRVWLNGHALRTIEDEEVHLGEYTSFSYELPDEYLRPQNRLTVRIGDTMDAEIPRGKQESHVYKRGGIWYQTYTGAVRSVWLETVERNRLRTRIGVVSVVEDRLMRFTVTTRIHDPGDYILRLQAFELHGTEPLTTSDYPLRLEEGQKQQRVVLDMDDAELWSPESPTRYLLVAQLIDAEGYVAQVETRFGLRKIEARGRYIYLNNKPVYLDGILYQPGTATYEEMQRHMRAMKELGCNLVRVHIVGVDPRIYNLADKLGLMLWVEVPSPHSSTPQSRQNHRAELLRMVSLISTHPSVVIWSLYNEDWGAQDIATNPETREYIVDMYHYMQLAYPQFLVVDNDGWRHISWEGRLKSDLLTAHIYTPDLNRWRELIDQLEAGNLDGVTAFPLVIGDPFFFRRQVPLVISEWGGFGFGDYGGPEEAAERAERIRLFKHELRRDGIAGDVYTQATDIEEERNGLIDPQTGELTVPAGLLNSRDTNQVMPKTIS</sequence>
<protein>
    <submittedName>
        <fullName evidence="7">Glycoside hydrolase family 2</fullName>
    </submittedName>
</protein>
<organism evidence="7 8">
    <name type="scientific">Salmonirosea aquatica</name>
    <dbReference type="NCBI Taxonomy" id="2654236"/>
    <lineage>
        <taxon>Bacteria</taxon>
        <taxon>Pseudomonadati</taxon>
        <taxon>Bacteroidota</taxon>
        <taxon>Cytophagia</taxon>
        <taxon>Cytophagales</taxon>
        <taxon>Spirosomataceae</taxon>
        <taxon>Salmonirosea</taxon>
    </lineage>
</organism>